<keyword evidence="1" id="KW-0175">Coiled coil</keyword>
<feature type="region of interest" description="Disordered" evidence="2">
    <location>
        <begin position="910"/>
        <end position="952"/>
    </location>
</feature>
<feature type="region of interest" description="Disordered" evidence="2">
    <location>
        <begin position="99"/>
        <end position="210"/>
    </location>
</feature>
<feature type="compositionally biased region" description="Basic and acidic residues" evidence="2">
    <location>
        <begin position="176"/>
        <end position="199"/>
    </location>
</feature>
<dbReference type="InterPro" id="IPR001849">
    <property type="entry name" value="PH_domain"/>
</dbReference>
<feature type="compositionally biased region" description="Basic and acidic residues" evidence="2">
    <location>
        <begin position="351"/>
        <end position="361"/>
    </location>
</feature>
<dbReference type="PANTHER" id="PTHR17271">
    <property type="entry name" value="PLECKSTRIN HOMOLOGY PH DOMAIN-CONTAINING PROTEIN"/>
    <property type="match status" value="1"/>
</dbReference>
<feature type="compositionally biased region" description="Polar residues" evidence="2">
    <location>
        <begin position="256"/>
        <end position="269"/>
    </location>
</feature>
<feature type="compositionally biased region" description="Low complexity" evidence="2">
    <location>
        <begin position="457"/>
        <end position="481"/>
    </location>
</feature>
<evidence type="ECO:0000259" key="3">
    <source>
        <dbReference type="PROSITE" id="PS50003"/>
    </source>
</evidence>
<organism evidence="4 5">
    <name type="scientific">Oryzias sinensis</name>
    <name type="common">Chinese medaka</name>
    <dbReference type="NCBI Taxonomy" id="183150"/>
    <lineage>
        <taxon>Eukaryota</taxon>
        <taxon>Metazoa</taxon>
        <taxon>Chordata</taxon>
        <taxon>Craniata</taxon>
        <taxon>Vertebrata</taxon>
        <taxon>Euteleostomi</taxon>
        <taxon>Actinopterygii</taxon>
        <taxon>Neopterygii</taxon>
        <taxon>Teleostei</taxon>
        <taxon>Neoteleostei</taxon>
        <taxon>Acanthomorphata</taxon>
        <taxon>Ovalentaria</taxon>
        <taxon>Atherinomorphae</taxon>
        <taxon>Beloniformes</taxon>
        <taxon>Adrianichthyidae</taxon>
        <taxon>Oryziinae</taxon>
        <taxon>Oryzias</taxon>
    </lineage>
</organism>
<feature type="region of interest" description="Disordered" evidence="2">
    <location>
        <begin position="761"/>
        <end position="789"/>
    </location>
</feature>
<feature type="compositionally biased region" description="Polar residues" evidence="2">
    <location>
        <begin position="382"/>
        <end position="398"/>
    </location>
</feature>
<dbReference type="GeneTree" id="ENSGT00940000157340"/>
<dbReference type="GO" id="GO:1900026">
    <property type="term" value="P:positive regulation of substrate adhesion-dependent cell spreading"/>
    <property type="evidence" value="ECO:0007669"/>
    <property type="project" value="TreeGrafter"/>
</dbReference>
<dbReference type="Gene3D" id="2.30.29.30">
    <property type="entry name" value="Pleckstrin-homology domain (PH domain)/Phosphotyrosine-binding domain (PTB)"/>
    <property type="match status" value="1"/>
</dbReference>
<feature type="compositionally biased region" description="Polar residues" evidence="2">
    <location>
        <begin position="410"/>
        <end position="444"/>
    </location>
</feature>
<feature type="compositionally biased region" description="Basic and acidic residues" evidence="2">
    <location>
        <begin position="370"/>
        <end position="379"/>
    </location>
</feature>
<feature type="region of interest" description="Disordered" evidence="2">
    <location>
        <begin position="804"/>
        <end position="835"/>
    </location>
</feature>
<evidence type="ECO:0000313" key="4">
    <source>
        <dbReference type="Ensembl" id="ENSOSIP00000045833.1"/>
    </source>
</evidence>
<sequence>MAPPVEDFYCCRFEANTFDPSRCRSCLRPSHMHLSSISAAHVNAAEADELNDAEADDDDYALSEDATSASSDDVSGGWSYEWSLVHSLSAEWELENCDTDIQSSSPKQGDCSDRSRSLSSERCGAAQKEMTRLDPSSPRVAESYWMDERRGRDRSRRASDTRGEKEKESGYFSPNRRGDDVQQTDETNKRSYRYFERGRPLPSNYVPEPKACVPYRSVSLGLPSQRRTPETYVQETWRSESPQRYTYHSNFRRGADSQNNSPTRHSSVSPDRYKVMDYPAEPTRSSPLYSSQARSHVSSQLPSHGASGHTSGRSSPSRRRGSRASRTASPSRSIHSHKHTDFIHSQNGEYPLEKSCSRDSRTPSQASIRHSLDSEKLYRNLESLSRRSSTAVQQNQYEGVQMRPCEASPRTRTTVSSVANTHTHSSRDVSPSRTVRSPQSNTSPRDLDFPDSRKSHSQGSWQGSSHSLLSLPRSHASLSSRHGAESHVPSGSLSHIIDNNKSNEESPTIIYDRSRSNLRRGMEILLTSEPTKTPAELEEAGMTIDDYIVLADIPRIQVELEEEFPTLRCRNQSPSPCRDQRLRTHRGQDETDVYRSRLESEERGRVRERGRDRREKCRDPEIGRSNLRHSAASLHTQSSDGRNKKHRPVREKERAPAEQLLTQGWMSILDEQGKWRKHWFVLADTSLKYYRDSEAEESDDLEGEIDLASCVNVSDCEVERNYGLQIQTKRALFTLSAITSRIQQNWVKLLKQAVKNNALQSDSCGEKENPLSQNPSSSQPPARFTCNDSGGELSISTYTAAAASPFREDDQTAAGDLGADLSPTSQRDEGEGWDREQAKRLEERNKWFEEGVPLSEMSSRWDSMELKRGSLPVPVTETIDSELNRKWAEFETLSFSEMSPQSLIGAQVYPSDTQQQSIDLSRTHHRNSEEAEQSEASLTGISGGNPQSENGVQIPTAETLQKEAISLRQQVESIKRERATMRLEVDSPCGPTAPCRALLEEMEASHRKALQELQEKHAREVKQLEEERDRLLLVERHAATTAMEALKAAHREELERARRLCGETAHMDSSHGDQMPREDALHGELNALSEQYSQKCLELSCTEQNSKRREAELDFKKRELQQLQRENQELKTKLAEEISRMRYFITGQRSEVVSLGNTEHTVSDLETLLKAKENEVQSLRKEMACLQNQVQTLTKEKEAAYERYKEAYVELTATRGRSHLEMNALNEHRRLANAALQEEERQT</sequence>
<dbReference type="InterPro" id="IPR011993">
    <property type="entry name" value="PH-like_dom_sf"/>
</dbReference>
<protein>
    <recommendedName>
        <fullName evidence="3">PH domain-containing protein</fullName>
    </recommendedName>
</protein>
<dbReference type="GO" id="GO:0051015">
    <property type="term" value="F:actin filament binding"/>
    <property type="evidence" value="ECO:0007669"/>
    <property type="project" value="TreeGrafter"/>
</dbReference>
<feature type="domain" description="PH" evidence="3">
    <location>
        <begin position="659"/>
        <end position="755"/>
    </location>
</feature>
<feature type="compositionally biased region" description="Polar residues" evidence="2">
    <location>
        <begin position="910"/>
        <end position="920"/>
    </location>
</feature>
<dbReference type="InterPro" id="IPR052223">
    <property type="entry name" value="Actin_Cytoskeleton_Reg"/>
</dbReference>
<dbReference type="GO" id="GO:0015629">
    <property type="term" value="C:actin cytoskeleton"/>
    <property type="evidence" value="ECO:0007669"/>
    <property type="project" value="TreeGrafter"/>
</dbReference>
<feature type="region of interest" description="Disordered" evidence="2">
    <location>
        <begin position="569"/>
        <end position="655"/>
    </location>
</feature>
<keyword evidence="5" id="KW-1185">Reference proteome</keyword>
<dbReference type="Pfam" id="PF00169">
    <property type="entry name" value="PH"/>
    <property type="match status" value="1"/>
</dbReference>
<dbReference type="AlphaFoldDB" id="A0A8C7ZPI7"/>
<dbReference type="SUPFAM" id="SSF50729">
    <property type="entry name" value="PH domain-like"/>
    <property type="match status" value="1"/>
</dbReference>
<feature type="compositionally biased region" description="Polar residues" evidence="2">
    <location>
        <begin position="283"/>
        <end position="302"/>
    </location>
</feature>
<feature type="compositionally biased region" description="Polar residues" evidence="2">
    <location>
        <begin position="489"/>
        <end position="500"/>
    </location>
</feature>
<feature type="compositionally biased region" description="Basic and acidic residues" evidence="2">
    <location>
        <begin position="146"/>
        <end position="169"/>
    </location>
</feature>
<name>A0A8C7ZPI7_9TELE</name>
<feature type="coiled-coil region" evidence="1">
    <location>
        <begin position="1106"/>
        <end position="1242"/>
    </location>
</feature>
<feature type="compositionally biased region" description="Basic and acidic residues" evidence="2">
    <location>
        <begin position="578"/>
        <end position="622"/>
    </location>
</feature>
<feature type="compositionally biased region" description="Polar residues" evidence="2">
    <location>
        <begin position="934"/>
        <end position="952"/>
    </location>
</feature>
<dbReference type="SMART" id="SM00233">
    <property type="entry name" value="PH"/>
    <property type="match status" value="1"/>
</dbReference>
<evidence type="ECO:0000256" key="1">
    <source>
        <dbReference type="SAM" id="Coils"/>
    </source>
</evidence>
<dbReference type="PROSITE" id="PS50003">
    <property type="entry name" value="PH_DOMAIN"/>
    <property type="match status" value="1"/>
</dbReference>
<feature type="compositionally biased region" description="Low complexity" evidence="2">
    <location>
        <begin position="770"/>
        <end position="781"/>
    </location>
</feature>
<feature type="compositionally biased region" description="Basic and acidic residues" evidence="2">
    <location>
        <begin position="826"/>
        <end position="835"/>
    </location>
</feature>
<reference evidence="4" key="1">
    <citation type="submission" date="2025-08" db="UniProtKB">
        <authorList>
            <consortium name="Ensembl"/>
        </authorList>
    </citation>
    <scope>IDENTIFICATION</scope>
</reference>
<dbReference type="Proteomes" id="UP000694383">
    <property type="component" value="Unplaced"/>
</dbReference>
<feature type="compositionally biased region" description="Low complexity" evidence="2">
    <location>
        <begin position="324"/>
        <end position="333"/>
    </location>
</feature>
<feature type="compositionally biased region" description="Basic and acidic residues" evidence="2">
    <location>
        <begin position="445"/>
        <end position="454"/>
    </location>
</feature>
<feature type="region of interest" description="Disordered" evidence="2">
    <location>
        <begin position="250"/>
        <end position="514"/>
    </location>
</feature>
<evidence type="ECO:0000256" key="2">
    <source>
        <dbReference type="SAM" id="MobiDB-lite"/>
    </source>
</evidence>
<dbReference type="PANTHER" id="PTHR17271:SF14">
    <property type="entry name" value="TRIO AND F-ACTIN-BINDING PROTEIN-LIKE ISOFORM X1"/>
    <property type="match status" value="1"/>
</dbReference>
<dbReference type="Ensembl" id="ENSOSIT00000048193.1">
    <property type="protein sequence ID" value="ENSOSIP00000045833.1"/>
    <property type="gene ID" value="ENSOSIG00000021756.1"/>
</dbReference>
<proteinExistence type="predicted"/>
<feature type="coiled-coil region" evidence="1">
    <location>
        <begin position="957"/>
        <end position="1034"/>
    </location>
</feature>
<accession>A0A8C7ZPI7</accession>
<reference evidence="4" key="2">
    <citation type="submission" date="2025-09" db="UniProtKB">
        <authorList>
            <consortium name="Ensembl"/>
        </authorList>
    </citation>
    <scope>IDENTIFICATION</scope>
</reference>
<evidence type="ECO:0000313" key="5">
    <source>
        <dbReference type="Proteomes" id="UP000694383"/>
    </source>
</evidence>